<organism evidence="2 3">
    <name type="scientific">Ensete ventricosum</name>
    <name type="common">Abyssinian banana</name>
    <name type="synonym">Musa ensete</name>
    <dbReference type="NCBI Taxonomy" id="4639"/>
    <lineage>
        <taxon>Eukaryota</taxon>
        <taxon>Viridiplantae</taxon>
        <taxon>Streptophyta</taxon>
        <taxon>Embryophyta</taxon>
        <taxon>Tracheophyta</taxon>
        <taxon>Spermatophyta</taxon>
        <taxon>Magnoliopsida</taxon>
        <taxon>Liliopsida</taxon>
        <taxon>Zingiberales</taxon>
        <taxon>Musaceae</taxon>
        <taxon>Ensete</taxon>
    </lineage>
</organism>
<comment type="caution">
    <text evidence="2">The sequence shown here is derived from an EMBL/GenBank/DDBJ whole genome shotgun (WGS) entry which is preliminary data.</text>
</comment>
<sequence length="243" mass="26244">MTVSLTYSFDVLVKEIVDVASSILYFICKTPFGFQLLSVIVVQCYFNSLVTLILVWGQSLPNRIASTFSLLCLLPYSCSVSVAESCRTPIDALIFFPLLSSSSSSTCNPRNHALLSGCHRWSLLTLMSLPPLPSPLLHYNLAFQPTTVAIDHTNVALPLSSPPPLPLLSSPYLLPATAVKMPASSSLTASPSLSLASTPLLPLPGIAISNPLPQSHDPATAVLSPLFRHRPYHYCLPLQPPCF</sequence>
<reference evidence="2 3" key="1">
    <citation type="journal article" date="2014" name="Agronomy (Basel)">
        <title>A Draft Genome Sequence for Ensete ventricosum, the Drought-Tolerant Tree Against Hunger.</title>
        <authorList>
            <person name="Harrison J."/>
            <person name="Moore K.A."/>
            <person name="Paszkiewicz K."/>
            <person name="Jones T."/>
            <person name="Grant M."/>
            <person name="Ambacheew D."/>
            <person name="Muzemil S."/>
            <person name="Studholme D.J."/>
        </authorList>
    </citation>
    <scope>NUCLEOTIDE SEQUENCE [LARGE SCALE GENOMIC DNA]</scope>
</reference>
<proteinExistence type="predicted"/>
<protein>
    <submittedName>
        <fullName evidence="2">Uncharacterized protein</fullName>
    </submittedName>
</protein>
<dbReference type="Proteomes" id="UP000287651">
    <property type="component" value="Unassembled WGS sequence"/>
</dbReference>
<evidence type="ECO:0000256" key="1">
    <source>
        <dbReference type="SAM" id="Phobius"/>
    </source>
</evidence>
<name>A0A427AWD0_ENSVE</name>
<keyword evidence="1" id="KW-1133">Transmembrane helix</keyword>
<accession>A0A427AWD0</accession>
<feature type="transmembrane region" description="Helical" evidence="1">
    <location>
        <begin position="32"/>
        <end position="56"/>
    </location>
</feature>
<dbReference type="AlphaFoldDB" id="A0A427AWD0"/>
<keyword evidence="1" id="KW-0812">Transmembrane</keyword>
<keyword evidence="1" id="KW-0472">Membrane</keyword>
<evidence type="ECO:0000313" key="3">
    <source>
        <dbReference type="Proteomes" id="UP000287651"/>
    </source>
</evidence>
<gene>
    <name evidence="2" type="ORF">B296_00016193</name>
</gene>
<evidence type="ECO:0000313" key="2">
    <source>
        <dbReference type="EMBL" id="RRT80515.1"/>
    </source>
</evidence>
<dbReference type="EMBL" id="AMZH03001125">
    <property type="protein sequence ID" value="RRT80515.1"/>
    <property type="molecule type" value="Genomic_DNA"/>
</dbReference>